<feature type="coiled-coil region" evidence="5">
    <location>
        <begin position="108"/>
        <end position="142"/>
    </location>
</feature>
<dbReference type="STRING" id="1122934.SAMN02745691_00861"/>
<evidence type="ECO:0000256" key="6">
    <source>
        <dbReference type="SAM" id="MobiDB-lite"/>
    </source>
</evidence>
<keyword evidence="4" id="KW-0804">Transcription</keyword>
<dbReference type="Pfam" id="PF13411">
    <property type="entry name" value="MerR_1"/>
    <property type="match status" value="1"/>
</dbReference>
<dbReference type="OrthoDB" id="9773308at2"/>
<evidence type="ECO:0000256" key="3">
    <source>
        <dbReference type="ARBA" id="ARBA00023125"/>
    </source>
</evidence>
<evidence type="ECO:0000313" key="9">
    <source>
        <dbReference type="Proteomes" id="UP000184342"/>
    </source>
</evidence>
<dbReference type="RefSeq" id="WP_094757302.1">
    <property type="nucleotide sequence ID" value="NZ_FQYT01000007.1"/>
</dbReference>
<keyword evidence="1" id="KW-0678">Repressor</keyword>
<evidence type="ECO:0000259" key="7">
    <source>
        <dbReference type="PROSITE" id="PS50937"/>
    </source>
</evidence>
<keyword evidence="3 8" id="KW-0238">DNA-binding</keyword>
<dbReference type="InterPro" id="IPR000551">
    <property type="entry name" value="MerR-type_HTH_dom"/>
</dbReference>
<dbReference type="PROSITE" id="PS50937">
    <property type="entry name" value="HTH_MERR_2"/>
    <property type="match status" value="1"/>
</dbReference>
<name>A0A1M6E5C9_9FIRM</name>
<feature type="domain" description="HTH merR-type" evidence="7">
    <location>
        <begin position="32"/>
        <end position="101"/>
    </location>
</feature>
<dbReference type="GO" id="GO:0003700">
    <property type="term" value="F:DNA-binding transcription factor activity"/>
    <property type="evidence" value="ECO:0007669"/>
    <property type="project" value="InterPro"/>
</dbReference>
<feature type="region of interest" description="Disordered" evidence="6">
    <location>
        <begin position="1"/>
        <end position="25"/>
    </location>
</feature>
<organism evidence="8 9">
    <name type="scientific">Parasporobacterium paucivorans DSM 15970</name>
    <dbReference type="NCBI Taxonomy" id="1122934"/>
    <lineage>
        <taxon>Bacteria</taxon>
        <taxon>Bacillati</taxon>
        <taxon>Bacillota</taxon>
        <taxon>Clostridia</taxon>
        <taxon>Lachnospirales</taxon>
        <taxon>Lachnospiraceae</taxon>
        <taxon>Parasporobacterium</taxon>
    </lineage>
</organism>
<keyword evidence="9" id="KW-1185">Reference proteome</keyword>
<keyword evidence="2" id="KW-0805">Transcription regulation</keyword>
<sequence length="308" mass="35919">MPAFTNRVSSRDSKSVNPEEPQNVKELPEKAKYTISEMARINGISRQTLIYYDKNRIFQPDLVGENGYRYYSPQSIPFLREICFLKSIGISLKDINSHVYTRNFDSAIDFLTVQKADLENEILDLRKKCASLTNRLNVYKKAGIYKDTALKPFIEHFPERKICFFPWNTTDMNRTVLHLALMQAWTELERYGLYVENGWGAMLHSRNLASGDLIREAGGYANLPLDCEVDEGMEGIITIPEGDFACMSKYGMPYEIKYIYYLVDWIEKNDYEIIGDIYDECFLDQTFYDKDYEVDFCQIQIPIRKKNS</sequence>
<dbReference type="SUPFAM" id="SSF46955">
    <property type="entry name" value="Putative DNA-binding domain"/>
    <property type="match status" value="1"/>
</dbReference>
<dbReference type="Proteomes" id="UP000184342">
    <property type="component" value="Unassembled WGS sequence"/>
</dbReference>
<evidence type="ECO:0000313" key="8">
    <source>
        <dbReference type="EMBL" id="SHI80603.1"/>
    </source>
</evidence>
<evidence type="ECO:0000256" key="5">
    <source>
        <dbReference type="SAM" id="Coils"/>
    </source>
</evidence>
<dbReference type="InterPro" id="IPR047057">
    <property type="entry name" value="MerR_fam"/>
</dbReference>
<protein>
    <submittedName>
        <fullName evidence="8">DNA-binding transcriptional regulator, MerR family</fullName>
    </submittedName>
</protein>
<evidence type="ECO:0000256" key="1">
    <source>
        <dbReference type="ARBA" id="ARBA00022491"/>
    </source>
</evidence>
<gene>
    <name evidence="8" type="ORF">SAMN02745691_00861</name>
</gene>
<dbReference type="Gene3D" id="3.20.80.10">
    <property type="entry name" value="Regulatory factor, effector binding domain"/>
    <property type="match status" value="1"/>
</dbReference>
<dbReference type="SUPFAM" id="SSF55136">
    <property type="entry name" value="Probable bacterial effector-binding domain"/>
    <property type="match status" value="1"/>
</dbReference>
<dbReference type="PANTHER" id="PTHR30204">
    <property type="entry name" value="REDOX-CYCLING DRUG-SENSING TRANSCRIPTIONAL ACTIVATOR SOXR"/>
    <property type="match status" value="1"/>
</dbReference>
<dbReference type="AlphaFoldDB" id="A0A1M6E5C9"/>
<dbReference type="GO" id="GO:0003677">
    <property type="term" value="F:DNA binding"/>
    <property type="evidence" value="ECO:0007669"/>
    <property type="project" value="UniProtKB-KW"/>
</dbReference>
<dbReference type="SMART" id="SM00422">
    <property type="entry name" value="HTH_MERR"/>
    <property type="match status" value="1"/>
</dbReference>
<accession>A0A1M6E5C9</accession>
<reference evidence="8 9" key="1">
    <citation type="submission" date="2016-11" db="EMBL/GenBank/DDBJ databases">
        <authorList>
            <person name="Jaros S."/>
            <person name="Januszkiewicz K."/>
            <person name="Wedrychowicz H."/>
        </authorList>
    </citation>
    <scope>NUCLEOTIDE SEQUENCE [LARGE SCALE GENOMIC DNA]</scope>
    <source>
        <strain evidence="8 9">DSM 15970</strain>
    </source>
</reference>
<dbReference type="PANTHER" id="PTHR30204:SF69">
    <property type="entry name" value="MERR-FAMILY TRANSCRIPTIONAL REGULATOR"/>
    <property type="match status" value="1"/>
</dbReference>
<dbReference type="Gene3D" id="1.10.1660.10">
    <property type="match status" value="1"/>
</dbReference>
<keyword evidence="5" id="KW-0175">Coiled coil</keyword>
<evidence type="ECO:0000256" key="2">
    <source>
        <dbReference type="ARBA" id="ARBA00023015"/>
    </source>
</evidence>
<evidence type="ECO:0000256" key="4">
    <source>
        <dbReference type="ARBA" id="ARBA00023163"/>
    </source>
</evidence>
<dbReference type="InterPro" id="IPR009061">
    <property type="entry name" value="DNA-bd_dom_put_sf"/>
</dbReference>
<dbReference type="InterPro" id="IPR011256">
    <property type="entry name" value="Reg_factor_effector_dom_sf"/>
</dbReference>
<proteinExistence type="predicted"/>
<dbReference type="EMBL" id="FQYT01000007">
    <property type="protein sequence ID" value="SHI80603.1"/>
    <property type="molecule type" value="Genomic_DNA"/>
</dbReference>